<name>A0ABS8S6E8_DATST</name>
<dbReference type="EMBL" id="JACEIK010000311">
    <property type="protein sequence ID" value="MCD7454695.1"/>
    <property type="molecule type" value="Genomic_DNA"/>
</dbReference>
<evidence type="ECO:0000313" key="2">
    <source>
        <dbReference type="Proteomes" id="UP000823775"/>
    </source>
</evidence>
<proteinExistence type="predicted"/>
<organism evidence="1 2">
    <name type="scientific">Datura stramonium</name>
    <name type="common">Jimsonweed</name>
    <name type="synonym">Common thornapple</name>
    <dbReference type="NCBI Taxonomy" id="4076"/>
    <lineage>
        <taxon>Eukaryota</taxon>
        <taxon>Viridiplantae</taxon>
        <taxon>Streptophyta</taxon>
        <taxon>Embryophyta</taxon>
        <taxon>Tracheophyta</taxon>
        <taxon>Spermatophyta</taxon>
        <taxon>Magnoliopsida</taxon>
        <taxon>eudicotyledons</taxon>
        <taxon>Gunneridae</taxon>
        <taxon>Pentapetalae</taxon>
        <taxon>asterids</taxon>
        <taxon>lamiids</taxon>
        <taxon>Solanales</taxon>
        <taxon>Solanaceae</taxon>
        <taxon>Solanoideae</taxon>
        <taxon>Datureae</taxon>
        <taxon>Datura</taxon>
    </lineage>
</organism>
<dbReference type="Proteomes" id="UP000823775">
    <property type="component" value="Unassembled WGS sequence"/>
</dbReference>
<reference evidence="1 2" key="1">
    <citation type="journal article" date="2021" name="BMC Genomics">
        <title>Datura genome reveals duplications of psychoactive alkaloid biosynthetic genes and high mutation rate following tissue culture.</title>
        <authorList>
            <person name="Rajewski A."/>
            <person name="Carter-House D."/>
            <person name="Stajich J."/>
            <person name="Litt A."/>
        </authorList>
    </citation>
    <scope>NUCLEOTIDE SEQUENCE [LARGE SCALE GENOMIC DNA]</scope>
    <source>
        <strain evidence="1">AR-01</strain>
    </source>
</reference>
<keyword evidence="2" id="KW-1185">Reference proteome</keyword>
<evidence type="ECO:0000313" key="1">
    <source>
        <dbReference type="EMBL" id="MCD7454695.1"/>
    </source>
</evidence>
<protein>
    <submittedName>
        <fullName evidence="1">Uncharacterized protein</fullName>
    </submittedName>
</protein>
<gene>
    <name evidence="1" type="ORF">HAX54_025662</name>
</gene>
<comment type="caution">
    <text evidence="1">The sequence shown here is derived from an EMBL/GenBank/DDBJ whole genome shotgun (WGS) entry which is preliminary data.</text>
</comment>
<sequence length="113" mass="12364">MNSFLQPHLKLVEFTSSHPKASSTKCKCCTTAPFVRSFALAMDPKVAGVMASHADKGKEVAVSKGFKRLREGVALTSSAQKAPPARRFGTKAVEEYGLKWFNSQKEAKYALKN</sequence>
<accession>A0ABS8S6E8</accession>